<dbReference type="InterPro" id="IPR023214">
    <property type="entry name" value="HAD_sf"/>
</dbReference>
<evidence type="ECO:0000313" key="1">
    <source>
        <dbReference type="EMBL" id="ARB15123.1"/>
    </source>
</evidence>
<dbReference type="EMBL" id="KY555146">
    <property type="protein sequence ID" value="ARB15123.1"/>
    <property type="molecule type" value="Genomic_DNA"/>
</dbReference>
<reference evidence="2" key="1">
    <citation type="journal article" date="2017" name="Curr. Microbiol.">
        <title>Genomic Diversity of Type B3 Bacteriophages of Caulobacter crescentus.</title>
        <authorList>
            <person name="Ash K.T."/>
            <person name="Drake K.M."/>
            <person name="Gibbs W.S."/>
            <person name="Ely B."/>
        </authorList>
    </citation>
    <scope>NUCLEOTIDE SEQUENCE [LARGE SCALE GENOMIC DNA]</scope>
</reference>
<dbReference type="InterPro" id="IPR036412">
    <property type="entry name" value="HAD-like_sf"/>
</dbReference>
<name>A0A1V0EDY0_9CAUD</name>
<protein>
    <submittedName>
        <fullName evidence="1">Uncharacterized protein</fullName>
    </submittedName>
</protein>
<organism evidence="1 2">
    <name type="scientific">Caulobacter phage Ccr32</name>
    <dbReference type="NCBI Taxonomy" id="1959738"/>
    <lineage>
        <taxon>Viruses</taxon>
        <taxon>Duplodnaviria</taxon>
        <taxon>Heunggongvirae</taxon>
        <taxon>Uroviricota</taxon>
        <taxon>Caudoviricetes</taxon>
        <taxon>Jeanschmidtviridae</taxon>
        <taxon>Shapirovirus</taxon>
        <taxon>Shapirovirus cbk</taxon>
    </lineage>
</organism>
<dbReference type="SUPFAM" id="SSF56784">
    <property type="entry name" value="HAD-like"/>
    <property type="match status" value="1"/>
</dbReference>
<evidence type="ECO:0000313" key="2">
    <source>
        <dbReference type="Proteomes" id="UP000222485"/>
    </source>
</evidence>
<dbReference type="Gene3D" id="3.40.50.1000">
    <property type="entry name" value="HAD superfamily/HAD-like"/>
    <property type="match status" value="1"/>
</dbReference>
<gene>
    <name evidence="1" type="ORF">Ccr32_gp205</name>
</gene>
<accession>A0A1V0EDY0</accession>
<proteinExistence type="predicted"/>
<dbReference type="Proteomes" id="UP000222485">
    <property type="component" value="Genome"/>
</dbReference>
<sequence length="212" mass="24009">MNLKNFAIYLDMDGVLADFDAGIRRLGFEPDSEYNKSSHAMDDEANLWKQGMYRKIEGTNFFETLPFMPGAVDLYTAVFEADPIILTASPKFGATDEDFLIHPYWLGAAYGKRRWIEETLLPQAFAEMFSGDEAVAGMVPDRIRIEDHRFICTTSAKKQEFMHRKHSDHQILIDDRVANCVAWNRAGGFSILHTSAEDTLAILADYVESRAA</sequence>